<comment type="caution">
    <text evidence="1">The sequence shown here is derived from an EMBL/GenBank/DDBJ whole genome shotgun (WGS) entry which is preliminary data.</text>
</comment>
<gene>
    <name evidence="1" type="ORF">SAMN06265373_105120</name>
</gene>
<sequence length="83" mass="9290">MFLMFMAGGFFVSKLLPSRLSDTDLHLFPPLGFHPKLPVMGVDGIKSALADRKWTQGESHLLLAAHSWLQRRSKTEVRATALL</sequence>
<evidence type="ECO:0000313" key="1">
    <source>
        <dbReference type="EMBL" id="SMP25564.1"/>
    </source>
</evidence>
<name>A0ABY1P3Q9_9RHOB</name>
<dbReference type="EMBL" id="FXTY01000005">
    <property type="protein sequence ID" value="SMP25564.1"/>
    <property type="molecule type" value="Genomic_DNA"/>
</dbReference>
<accession>A0ABY1P3Q9</accession>
<reference evidence="1 2" key="1">
    <citation type="submission" date="2017-05" db="EMBL/GenBank/DDBJ databases">
        <authorList>
            <person name="Varghese N."/>
            <person name="Submissions S."/>
        </authorList>
    </citation>
    <scope>NUCLEOTIDE SEQUENCE [LARGE SCALE GENOMIC DNA]</scope>
    <source>
        <strain evidence="1 2">DSM 29734</strain>
    </source>
</reference>
<keyword evidence="2" id="KW-1185">Reference proteome</keyword>
<proteinExistence type="predicted"/>
<evidence type="ECO:0000313" key="2">
    <source>
        <dbReference type="Proteomes" id="UP001157961"/>
    </source>
</evidence>
<protein>
    <submittedName>
        <fullName evidence="1">Uncharacterized protein</fullName>
    </submittedName>
</protein>
<organism evidence="1 2">
    <name type="scientific">Shimia sagamensis</name>
    <dbReference type="NCBI Taxonomy" id="1566352"/>
    <lineage>
        <taxon>Bacteria</taxon>
        <taxon>Pseudomonadati</taxon>
        <taxon>Pseudomonadota</taxon>
        <taxon>Alphaproteobacteria</taxon>
        <taxon>Rhodobacterales</taxon>
        <taxon>Roseobacteraceae</taxon>
    </lineage>
</organism>
<dbReference type="Proteomes" id="UP001157961">
    <property type="component" value="Unassembled WGS sequence"/>
</dbReference>